<feature type="transmembrane region" description="Helical" evidence="17">
    <location>
        <begin position="286"/>
        <end position="305"/>
    </location>
</feature>
<evidence type="ECO:0000256" key="5">
    <source>
        <dbReference type="ARBA" id="ARBA00021006"/>
    </source>
</evidence>
<evidence type="ECO:0000256" key="16">
    <source>
        <dbReference type="ARBA" id="ARBA00049551"/>
    </source>
</evidence>
<dbReference type="GO" id="GO:0008137">
    <property type="term" value="F:NADH dehydrogenase (ubiquinone) activity"/>
    <property type="evidence" value="ECO:0007669"/>
    <property type="project" value="UniProtKB-UniRule"/>
</dbReference>
<feature type="domain" description="NADH:quinone oxidoreductase/Mrp antiporter transmembrane" evidence="18">
    <location>
        <begin position="62"/>
        <end position="334"/>
    </location>
</feature>
<evidence type="ECO:0000256" key="12">
    <source>
        <dbReference type="ARBA" id="ARBA00023027"/>
    </source>
</evidence>
<keyword evidence="10 17" id="KW-0249">Electron transport</keyword>
<proteinExistence type="inferred from homology"/>
<evidence type="ECO:0000256" key="17">
    <source>
        <dbReference type="RuleBase" id="RU003297"/>
    </source>
</evidence>
<comment type="similarity">
    <text evidence="3 17">Belongs to the complex I subunit 4 family.</text>
</comment>
<evidence type="ECO:0000256" key="10">
    <source>
        <dbReference type="ARBA" id="ARBA00022982"/>
    </source>
</evidence>
<evidence type="ECO:0000256" key="9">
    <source>
        <dbReference type="ARBA" id="ARBA00022967"/>
    </source>
</evidence>
<gene>
    <name evidence="19" type="primary">nad4</name>
</gene>
<feature type="transmembrane region" description="Helical" evidence="17">
    <location>
        <begin position="197"/>
        <end position="216"/>
    </location>
</feature>
<feature type="transmembrane region" description="Helical" evidence="17">
    <location>
        <begin position="20"/>
        <end position="40"/>
    </location>
</feature>
<evidence type="ECO:0000256" key="2">
    <source>
        <dbReference type="ARBA" id="ARBA00004225"/>
    </source>
</evidence>
<reference evidence="19" key="1">
    <citation type="submission" date="2006-04" db="EMBL/GenBank/DDBJ databases">
        <authorList>
            <person name="Tang S."/>
            <person name="Hyman B."/>
        </authorList>
    </citation>
    <scope>NUCLEOTIDE SEQUENCE</scope>
</reference>
<name>Q1HBB2_9BILA</name>
<dbReference type="InterPro" id="IPR001750">
    <property type="entry name" value="ND/Mrp_TM"/>
</dbReference>
<feature type="transmembrane region" description="Helical" evidence="17">
    <location>
        <begin position="135"/>
        <end position="158"/>
    </location>
</feature>
<keyword evidence="15 17" id="KW-0472">Membrane</keyword>
<dbReference type="Pfam" id="PF00361">
    <property type="entry name" value="Proton_antipo_M"/>
    <property type="match status" value="1"/>
</dbReference>
<dbReference type="EMBL" id="DQ520859">
    <property type="protein sequence ID" value="ABF48168.1"/>
    <property type="molecule type" value="Genomic_DNA"/>
</dbReference>
<evidence type="ECO:0000256" key="1">
    <source>
        <dbReference type="ARBA" id="ARBA00003257"/>
    </source>
</evidence>
<keyword evidence="12 17" id="KW-0520">NAD</keyword>
<evidence type="ECO:0000313" key="19">
    <source>
        <dbReference type="EMBL" id="ABF48180.1"/>
    </source>
</evidence>
<keyword evidence="6 17" id="KW-0813">Transport</keyword>
<evidence type="ECO:0000256" key="6">
    <source>
        <dbReference type="ARBA" id="ARBA00022448"/>
    </source>
</evidence>
<comment type="subcellular location">
    <subcellularLocation>
        <location evidence="2 17">Mitochondrion membrane</location>
        <topology evidence="2 17">Multi-pass membrane protein</topology>
    </subcellularLocation>
</comment>
<organism evidence="19">
    <name type="scientific">Diximermis spiculatus</name>
    <dbReference type="NCBI Taxonomy" id="3313489"/>
    <lineage>
        <taxon>Eukaryota</taxon>
        <taxon>Metazoa</taxon>
        <taxon>Ecdysozoa</taxon>
        <taxon>Nematoda</taxon>
        <taxon>Enoplea</taxon>
        <taxon>Dorylaimia</taxon>
        <taxon>Mermithida</taxon>
        <taxon>Mermithoidea</taxon>
        <taxon>Mermithidae</taxon>
        <taxon>Diximermis</taxon>
    </lineage>
</organism>
<keyword evidence="13 17" id="KW-0830">Ubiquinone</keyword>
<dbReference type="PANTHER" id="PTHR43507:SF20">
    <property type="entry name" value="NADH-UBIQUINONE OXIDOREDUCTASE CHAIN 4"/>
    <property type="match status" value="1"/>
</dbReference>
<keyword evidence="14 17" id="KW-0496">Mitochondrion</keyword>
<keyword evidence="11 17" id="KW-1133">Transmembrane helix</keyword>
<evidence type="ECO:0000256" key="8">
    <source>
        <dbReference type="ARBA" id="ARBA00022692"/>
    </source>
</evidence>
<comment type="catalytic activity">
    <reaction evidence="16 17">
        <text>a ubiquinone + NADH + 5 H(+)(in) = a ubiquinol + NAD(+) + 4 H(+)(out)</text>
        <dbReference type="Rhea" id="RHEA:29091"/>
        <dbReference type="Rhea" id="RHEA-COMP:9565"/>
        <dbReference type="Rhea" id="RHEA-COMP:9566"/>
        <dbReference type="ChEBI" id="CHEBI:15378"/>
        <dbReference type="ChEBI" id="CHEBI:16389"/>
        <dbReference type="ChEBI" id="CHEBI:17976"/>
        <dbReference type="ChEBI" id="CHEBI:57540"/>
        <dbReference type="ChEBI" id="CHEBI:57945"/>
        <dbReference type="EC" id="7.1.1.2"/>
    </reaction>
</comment>
<dbReference type="InterPro" id="IPR003918">
    <property type="entry name" value="NADH_UbQ_OxRdtase"/>
</dbReference>
<dbReference type="PANTHER" id="PTHR43507">
    <property type="entry name" value="NADH-UBIQUINONE OXIDOREDUCTASE CHAIN 4"/>
    <property type="match status" value="1"/>
</dbReference>
<evidence type="ECO:0000256" key="15">
    <source>
        <dbReference type="ARBA" id="ARBA00023136"/>
    </source>
</evidence>
<dbReference type="PRINTS" id="PR01437">
    <property type="entry name" value="NUOXDRDTASE4"/>
</dbReference>
<evidence type="ECO:0000259" key="18">
    <source>
        <dbReference type="Pfam" id="PF00361"/>
    </source>
</evidence>
<dbReference type="GO" id="GO:0003954">
    <property type="term" value="F:NADH dehydrogenase activity"/>
    <property type="evidence" value="ECO:0007669"/>
    <property type="project" value="TreeGrafter"/>
</dbReference>
<feature type="transmembrane region" description="Helical" evidence="17">
    <location>
        <begin position="170"/>
        <end position="191"/>
    </location>
</feature>
<evidence type="ECO:0000256" key="7">
    <source>
        <dbReference type="ARBA" id="ARBA00022660"/>
    </source>
</evidence>
<feature type="transmembrane region" description="Helical" evidence="17">
    <location>
        <begin position="359"/>
        <end position="378"/>
    </location>
</feature>
<evidence type="ECO:0000256" key="14">
    <source>
        <dbReference type="ARBA" id="ARBA00023128"/>
    </source>
</evidence>
<dbReference type="GO" id="GO:0031966">
    <property type="term" value="C:mitochondrial membrane"/>
    <property type="evidence" value="ECO:0007669"/>
    <property type="project" value="UniProtKB-SubCell"/>
</dbReference>
<evidence type="ECO:0000256" key="4">
    <source>
        <dbReference type="ARBA" id="ARBA00012944"/>
    </source>
</evidence>
<evidence type="ECO:0000256" key="11">
    <source>
        <dbReference type="ARBA" id="ARBA00022989"/>
    </source>
</evidence>
<comment type="function">
    <text evidence="1">Core subunit of the mitochondrial membrane respiratory chain NADH dehydrogenase (Complex I) that is believed to belong to the minimal assembly required for catalysis. Complex I functions in the transfer of electrons from NADH to the respiratory chain. The immediate electron acceptor for the enzyme is believed to be ubiquinone.</text>
</comment>
<dbReference type="GO" id="GO:0042773">
    <property type="term" value="P:ATP synthesis coupled electron transport"/>
    <property type="evidence" value="ECO:0007669"/>
    <property type="project" value="InterPro"/>
</dbReference>
<feature type="transmembrane region" description="Helical" evidence="17">
    <location>
        <begin position="255"/>
        <end position="274"/>
    </location>
</feature>
<dbReference type="EMBL" id="DQ520860">
    <property type="protein sequence ID" value="ABF48180.1"/>
    <property type="molecule type" value="Genomic_DNA"/>
</dbReference>
<feature type="transmembrane region" description="Helical" evidence="17">
    <location>
        <begin position="95"/>
        <end position="115"/>
    </location>
</feature>
<sequence>MIIMFLLIKTLKVYVMFKSWLNLFLLIMMVIWLLLNFLSLMTWSKNLLVNSMMIIIWLFFISNSVSLLYIIYESIMLLMILLIVGWGLNPYKFNAFMYLMAYSMLFSLPAMMVVLVNYQMLLTYNLMAKNLNVSVLSFIMLMMMFLVKMPVFFLHYWLPKAHVEASTTGSIILASGLLKLGSVGVFKIMNWGNFIKLSNYSFFVVGTFVMSLCCLFQTDFKKLIALTSVVHMNMSLTSIFYSSVSGLKSFTMINVIHSISSFMLFYLAGMLMVFSKTRLVYLQMMLKFSLLFYLFMCAIFMNLSVPPFFSFMGELIYYSLVSVSNYIYLCLNLMILVISLMFSLLLVNNMSMKKIVKPMLSSLMCLVLPSVMGVMLWLN</sequence>
<dbReference type="EC" id="7.1.1.2" evidence="4 17"/>
<protein>
    <recommendedName>
        <fullName evidence="5 17">NADH-ubiquinone oxidoreductase chain 4</fullName>
        <ecNumber evidence="4 17">7.1.1.2</ecNumber>
    </recommendedName>
</protein>
<accession>Q1HBB2</accession>
<keyword evidence="7 17" id="KW-0679">Respiratory chain</keyword>
<keyword evidence="8 17" id="KW-0812">Transmembrane</keyword>
<keyword evidence="9" id="KW-1278">Translocase</keyword>
<evidence type="ECO:0000256" key="13">
    <source>
        <dbReference type="ARBA" id="ARBA00023075"/>
    </source>
</evidence>
<feature type="transmembrane region" description="Helical" evidence="17">
    <location>
        <begin position="69"/>
        <end position="88"/>
    </location>
</feature>
<dbReference type="GO" id="GO:0015990">
    <property type="term" value="P:electron transport coupled proton transport"/>
    <property type="evidence" value="ECO:0007669"/>
    <property type="project" value="TreeGrafter"/>
</dbReference>
<comment type="function">
    <text evidence="17">Core subunit of the mitochondrial membrane respiratory chain NADH dehydrogenase (Complex I) which catalyzes electron transfer from NADH through the respiratory chain, using ubiquinone as an electron acceptor. Essential for the catalytic activity and assembly of complex I.</text>
</comment>
<geneLocation type="mitochondrion" evidence="19"/>
<dbReference type="GO" id="GO:0048039">
    <property type="term" value="F:ubiquinone binding"/>
    <property type="evidence" value="ECO:0007669"/>
    <property type="project" value="TreeGrafter"/>
</dbReference>
<feature type="transmembrane region" description="Helical" evidence="17">
    <location>
        <begin position="325"/>
        <end position="347"/>
    </location>
</feature>
<feature type="transmembrane region" description="Helical" evidence="17">
    <location>
        <begin position="47"/>
        <end position="63"/>
    </location>
</feature>
<evidence type="ECO:0000256" key="3">
    <source>
        <dbReference type="ARBA" id="ARBA00009025"/>
    </source>
</evidence>
<dbReference type="AlphaFoldDB" id="Q1HBB2"/>